<protein>
    <recommendedName>
        <fullName evidence="11">Peptidoglycan glycosyltransferase MrdB</fullName>
        <shortName evidence="11">PGT</shortName>
        <ecNumber evidence="11">2.4.99.28</ecNumber>
    </recommendedName>
    <alternativeName>
        <fullName evidence="11">Cell elongation protein RodA</fullName>
    </alternativeName>
    <alternativeName>
        <fullName evidence="11">Cell wall polymerase</fullName>
    </alternativeName>
    <alternativeName>
        <fullName evidence="11">Peptidoglycan polymerase</fullName>
        <shortName evidence="11">PG polymerase</shortName>
    </alternativeName>
</protein>
<keyword evidence="5 11" id="KW-0812">Transmembrane</keyword>
<feature type="transmembrane region" description="Helical" evidence="11">
    <location>
        <begin position="81"/>
        <end position="102"/>
    </location>
</feature>
<comment type="catalytic activity">
    <reaction evidence="11">
        <text>[GlcNAc-(1-&gt;4)-Mur2Ac(oyl-L-Ala-gamma-D-Glu-L-Lys-D-Ala-D-Ala)](n)-di-trans,octa-cis-undecaprenyl diphosphate + beta-D-GlcNAc-(1-&gt;4)-Mur2Ac(oyl-L-Ala-gamma-D-Glu-L-Lys-D-Ala-D-Ala)-di-trans,octa-cis-undecaprenyl diphosphate = [GlcNAc-(1-&gt;4)-Mur2Ac(oyl-L-Ala-gamma-D-Glu-L-Lys-D-Ala-D-Ala)](n+1)-di-trans,octa-cis-undecaprenyl diphosphate + di-trans,octa-cis-undecaprenyl diphosphate + H(+)</text>
        <dbReference type="Rhea" id="RHEA:23708"/>
        <dbReference type="Rhea" id="RHEA-COMP:9602"/>
        <dbReference type="Rhea" id="RHEA-COMP:9603"/>
        <dbReference type="ChEBI" id="CHEBI:15378"/>
        <dbReference type="ChEBI" id="CHEBI:58405"/>
        <dbReference type="ChEBI" id="CHEBI:60033"/>
        <dbReference type="ChEBI" id="CHEBI:78435"/>
        <dbReference type="EC" id="2.4.99.28"/>
    </reaction>
</comment>
<keyword evidence="7 11" id="KW-0573">Peptidoglycan synthesis</keyword>
<keyword evidence="9 11" id="KW-0472">Membrane</keyword>
<name>A0A0L0M9X3_9BURK</name>
<evidence type="ECO:0000313" key="13">
    <source>
        <dbReference type="Proteomes" id="UP000036959"/>
    </source>
</evidence>
<dbReference type="InterPro" id="IPR001182">
    <property type="entry name" value="FtsW/RodA"/>
</dbReference>
<keyword evidence="8 11" id="KW-1133">Transmembrane helix</keyword>
<evidence type="ECO:0000256" key="1">
    <source>
        <dbReference type="ARBA" id="ARBA00004141"/>
    </source>
</evidence>
<dbReference type="EMBL" id="LFJJ01000153">
    <property type="protein sequence ID" value="KND59178.1"/>
    <property type="molecule type" value="Genomic_DNA"/>
</dbReference>
<comment type="subcellular location">
    <subcellularLocation>
        <location evidence="11">Cell inner membrane</location>
        <topology evidence="11">Multi-pass membrane protein</topology>
    </subcellularLocation>
    <subcellularLocation>
        <location evidence="1">Membrane</location>
        <topology evidence="1">Multi-pass membrane protein</topology>
    </subcellularLocation>
</comment>
<dbReference type="GO" id="GO:0005886">
    <property type="term" value="C:plasma membrane"/>
    <property type="evidence" value="ECO:0007669"/>
    <property type="project" value="UniProtKB-SubCell"/>
</dbReference>
<dbReference type="GO" id="GO:0008360">
    <property type="term" value="P:regulation of cell shape"/>
    <property type="evidence" value="ECO:0007669"/>
    <property type="project" value="UniProtKB-KW"/>
</dbReference>
<feature type="transmembrane region" description="Helical" evidence="11">
    <location>
        <begin position="323"/>
        <end position="350"/>
    </location>
</feature>
<keyword evidence="3 11" id="KW-0328">Glycosyltransferase</keyword>
<evidence type="ECO:0000256" key="4">
    <source>
        <dbReference type="ARBA" id="ARBA00022679"/>
    </source>
</evidence>
<dbReference type="EC" id="2.4.99.28" evidence="11"/>
<keyword evidence="2 11" id="KW-1003">Cell membrane</keyword>
<dbReference type="PANTHER" id="PTHR30474:SF1">
    <property type="entry name" value="PEPTIDOGLYCAN GLYCOSYLTRANSFERASE MRDB"/>
    <property type="match status" value="1"/>
</dbReference>
<feature type="transmembrane region" description="Helical" evidence="11">
    <location>
        <begin position="143"/>
        <end position="160"/>
    </location>
</feature>
<feature type="transmembrane region" description="Helical" evidence="11">
    <location>
        <begin position="290"/>
        <end position="311"/>
    </location>
</feature>
<evidence type="ECO:0000313" key="12">
    <source>
        <dbReference type="EMBL" id="KND59178.1"/>
    </source>
</evidence>
<evidence type="ECO:0000256" key="2">
    <source>
        <dbReference type="ARBA" id="ARBA00022475"/>
    </source>
</evidence>
<feature type="transmembrane region" description="Helical" evidence="11">
    <location>
        <begin position="189"/>
        <end position="207"/>
    </location>
</feature>
<dbReference type="PANTHER" id="PTHR30474">
    <property type="entry name" value="CELL CYCLE PROTEIN"/>
    <property type="match status" value="1"/>
</dbReference>
<dbReference type="GO" id="GO:0015648">
    <property type="term" value="F:lipid-linked peptidoglycan transporter activity"/>
    <property type="evidence" value="ECO:0007669"/>
    <property type="project" value="TreeGrafter"/>
</dbReference>
<dbReference type="Pfam" id="PF01098">
    <property type="entry name" value="FTSW_RODA_SPOVE"/>
    <property type="match status" value="1"/>
</dbReference>
<keyword evidence="13" id="KW-1185">Reference proteome</keyword>
<dbReference type="GO" id="GO:0009252">
    <property type="term" value="P:peptidoglycan biosynthetic process"/>
    <property type="evidence" value="ECO:0007669"/>
    <property type="project" value="UniProtKB-UniRule"/>
</dbReference>
<comment type="similarity">
    <text evidence="11">Belongs to the SEDS family. MrdB/RodA subfamily.</text>
</comment>
<keyword evidence="4 11" id="KW-0808">Transferase</keyword>
<dbReference type="HAMAP" id="MF_02079">
    <property type="entry name" value="PGT_RodA"/>
    <property type="match status" value="1"/>
</dbReference>
<dbReference type="Proteomes" id="UP000036959">
    <property type="component" value="Unassembled WGS sequence"/>
</dbReference>
<evidence type="ECO:0000256" key="8">
    <source>
        <dbReference type="ARBA" id="ARBA00022989"/>
    </source>
</evidence>
<gene>
    <name evidence="11" type="primary">mrdB</name>
    <name evidence="11" type="synonym">rodA</name>
    <name evidence="12" type="ORF">BVER_01181</name>
</gene>
<comment type="function">
    <text evidence="11">Peptidoglycan polymerase that is essential for cell wall elongation.</text>
</comment>
<evidence type="ECO:0000256" key="11">
    <source>
        <dbReference type="HAMAP-Rule" id="MF_02079"/>
    </source>
</evidence>
<dbReference type="UniPathway" id="UPA00219"/>
<accession>A0A0L0M9X3</accession>
<reference evidence="13" key="1">
    <citation type="submission" date="2015-06" db="EMBL/GenBank/DDBJ databases">
        <title>Comparative genomics of Burkholderia leaf nodule symbionts.</title>
        <authorList>
            <person name="Carlier A."/>
            <person name="Eberl L."/>
            <person name="Pinto-Carbo M."/>
        </authorList>
    </citation>
    <scope>NUCLEOTIDE SEQUENCE [LARGE SCALE GENOMIC DNA]</scope>
    <source>
        <strain evidence="13">UZHbot4</strain>
    </source>
</reference>
<organism evidence="12 13">
    <name type="scientific">Candidatus Burkholderia verschuerenii</name>
    <dbReference type="NCBI Taxonomy" id="242163"/>
    <lineage>
        <taxon>Bacteria</taxon>
        <taxon>Pseudomonadati</taxon>
        <taxon>Pseudomonadota</taxon>
        <taxon>Betaproteobacteria</taxon>
        <taxon>Burkholderiales</taxon>
        <taxon>Burkholderiaceae</taxon>
        <taxon>Burkholderia</taxon>
    </lineage>
</organism>
<evidence type="ECO:0000256" key="5">
    <source>
        <dbReference type="ARBA" id="ARBA00022692"/>
    </source>
</evidence>
<dbReference type="GO" id="GO:0008955">
    <property type="term" value="F:peptidoglycan glycosyltransferase activity"/>
    <property type="evidence" value="ECO:0007669"/>
    <property type="project" value="UniProtKB-UniRule"/>
</dbReference>
<evidence type="ECO:0000256" key="7">
    <source>
        <dbReference type="ARBA" id="ARBA00022984"/>
    </source>
</evidence>
<feature type="transmembrane region" description="Helical" evidence="11">
    <location>
        <begin position="27"/>
        <end position="45"/>
    </location>
</feature>
<dbReference type="NCBIfam" id="TIGR02210">
    <property type="entry name" value="rodA_shape"/>
    <property type="match status" value="1"/>
</dbReference>
<comment type="pathway">
    <text evidence="11">Cell wall biogenesis; peptidoglycan biosynthesis.</text>
</comment>
<dbReference type="GO" id="GO:0071555">
    <property type="term" value="P:cell wall organization"/>
    <property type="evidence" value="ECO:0007669"/>
    <property type="project" value="UniProtKB-KW"/>
</dbReference>
<keyword evidence="6 11" id="KW-0133">Cell shape</keyword>
<dbReference type="GO" id="GO:0032153">
    <property type="term" value="C:cell division site"/>
    <property type="evidence" value="ECO:0007669"/>
    <property type="project" value="TreeGrafter"/>
</dbReference>
<proteinExistence type="inferred from homology"/>
<dbReference type="AlphaFoldDB" id="A0A0L0M9X3"/>
<feature type="transmembrane region" description="Helical" evidence="11">
    <location>
        <begin position="166"/>
        <end position="184"/>
    </location>
</feature>
<comment type="caution">
    <text evidence="12">The sequence shown here is derived from an EMBL/GenBank/DDBJ whole genome shotgun (WGS) entry which is preliminary data.</text>
</comment>
<dbReference type="InterPro" id="IPR011923">
    <property type="entry name" value="RodA/MrdB"/>
</dbReference>
<evidence type="ECO:0000256" key="10">
    <source>
        <dbReference type="ARBA" id="ARBA00023316"/>
    </source>
</evidence>
<sequence>MQLHMQIDKRELIDRAKRMFAGFDKPLALIVFLLLCVGIVTLYSASLDVPGRVEDQLRNIMLTFGLMWVLANIPPQTLMRFAVPMYTVSVALLVAVAAFGLTRKGAKRWLNVGVVIQPSEIMKIAMPLMLAWYYQKRESNIRWWDYIVGFLILLLPVGLIAKQPDLGTAILVLAAGMFVIYFAGLSFKLIVPVLLAGVIAVAGIAVFQDKICQPEVVWPMMHDYQKHRICTLLDPTSDPLGKGFHTIQAVIAIGSGGTLGKGWLKGTQAHLEFIPEKHTDFIFAVFSEEFGLAGGLVLLFLYMALIARGLYIAANGATLFGRLLAGSLTLAFFTYAFVNIGMVSGILPVVGVPLPFMSYGGTALTTLGVAVGLIMSVARQKRLMQS</sequence>
<dbReference type="GO" id="GO:0051301">
    <property type="term" value="P:cell division"/>
    <property type="evidence" value="ECO:0007669"/>
    <property type="project" value="InterPro"/>
</dbReference>
<evidence type="ECO:0000256" key="6">
    <source>
        <dbReference type="ARBA" id="ARBA00022960"/>
    </source>
</evidence>
<dbReference type="PROSITE" id="PS00428">
    <property type="entry name" value="FTSW_RODA_SPOVE"/>
    <property type="match status" value="1"/>
</dbReference>
<dbReference type="InterPro" id="IPR018365">
    <property type="entry name" value="Cell_cycle_FtsW-rel_CS"/>
</dbReference>
<keyword evidence="11" id="KW-0997">Cell inner membrane</keyword>
<keyword evidence="10 11" id="KW-0961">Cell wall biogenesis/degradation</keyword>
<dbReference type="PATRIC" id="fig|242163.4.peg.1612"/>
<feature type="transmembrane region" description="Helical" evidence="11">
    <location>
        <begin position="356"/>
        <end position="378"/>
    </location>
</feature>
<evidence type="ECO:0000256" key="9">
    <source>
        <dbReference type="ARBA" id="ARBA00023136"/>
    </source>
</evidence>
<evidence type="ECO:0000256" key="3">
    <source>
        <dbReference type="ARBA" id="ARBA00022676"/>
    </source>
</evidence>